<dbReference type="PANTHER" id="PTHR35864:SF1">
    <property type="entry name" value="ZINC METALLOPROTEASE YWHC-RELATED"/>
    <property type="match status" value="1"/>
</dbReference>
<feature type="transmembrane region" description="Helical" evidence="13">
    <location>
        <begin position="205"/>
        <end position="226"/>
    </location>
</feature>
<comment type="cofactor">
    <cofactor evidence="1">
        <name>Zn(2+)</name>
        <dbReference type="ChEBI" id="CHEBI:29105"/>
    </cofactor>
</comment>
<evidence type="ECO:0000256" key="11">
    <source>
        <dbReference type="ARBA" id="ARBA00023049"/>
    </source>
</evidence>
<protein>
    <submittedName>
        <fullName evidence="15">Site-2 protease family protein</fullName>
    </submittedName>
</protein>
<evidence type="ECO:0000313" key="16">
    <source>
        <dbReference type="Proteomes" id="UP001479933"/>
    </source>
</evidence>
<evidence type="ECO:0000256" key="8">
    <source>
        <dbReference type="ARBA" id="ARBA00022801"/>
    </source>
</evidence>
<evidence type="ECO:0000256" key="10">
    <source>
        <dbReference type="ARBA" id="ARBA00022989"/>
    </source>
</evidence>
<keyword evidence="12 13" id="KW-0472">Membrane</keyword>
<accession>A0ABZ2U6Z9</accession>
<dbReference type="Pfam" id="PF02163">
    <property type="entry name" value="Peptidase_M50"/>
    <property type="match status" value="1"/>
</dbReference>
<dbReference type="Proteomes" id="UP001479933">
    <property type="component" value="Chromosome"/>
</dbReference>
<keyword evidence="4" id="KW-1003">Cell membrane</keyword>
<feature type="transmembrane region" description="Helical" evidence="13">
    <location>
        <begin position="233"/>
        <end position="258"/>
    </location>
</feature>
<keyword evidence="8" id="KW-0378">Hydrolase</keyword>
<evidence type="ECO:0000256" key="7">
    <source>
        <dbReference type="ARBA" id="ARBA00022723"/>
    </source>
</evidence>
<feature type="transmembrane region" description="Helical" evidence="13">
    <location>
        <begin position="45"/>
        <end position="71"/>
    </location>
</feature>
<keyword evidence="10 13" id="KW-1133">Transmembrane helix</keyword>
<feature type="transmembrane region" description="Helical" evidence="13">
    <location>
        <begin position="91"/>
        <end position="112"/>
    </location>
</feature>
<keyword evidence="16" id="KW-1185">Reference proteome</keyword>
<evidence type="ECO:0000256" key="13">
    <source>
        <dbReference type="SAM" id="Phobius"/>
    </source>
</evidence>
<evidence type="ECO:0000256" key="1">
    <source>
        <dbReference type="ARBA" id="ARBA00001947"/>
    </source>
</evidence>
<feature type="transmembrane region" description="Helical" evidence="13">
    <location>
        <begin position="132"/>
        <end position="151"/>
    </location>
</feature>
<proteinExistence type="inferred from homology"/>
<keyword evidence="5 15" id="KW-0645">Protease</keyword>
<dbReference type="InterPro" id="IPR008915">
    <property type="entry name" value="Peptidase_M50"/>
</dbReference>
<dbReference type="RefSeq" id="WP_066163363.1">
    <property type="nucleotide sequence ID" value="NZ_CP136137.1"/>
</dbReference>
<comment type="similarity">
    <text evidence="3">Belongs to the peptidase M50B family.</text>
</comment>
<dbReference type="GO" id="GO:0008233">
    <property type="term" value="F:peptidase activity"/>
    <property type="evidence" value="ECO:0007669"/>
    <property type="project" value="UniProtKB-KW"/>
</dbReference>
<dbReference type="InterPro" id="IPR052348">
    <property type="entry name" value="Metallopeptidase_M50B"/>
</dbReference>
<keyword evidence="9" id="KW-0862">Zinc</keyword>
<reference evidence="15 16" key="1">
    <citation type="journal article" date="2023" name="Virus Evol.">
        <title>Computational host range prediction-The good, the bad, and the ugly.</title>
        <authorList>
            <person name="Howell A.A."/>
            <person name="Versoza C.J."/>
            <person name="Pfeifer S.P."/>
        </authorList>
    </citation>
    <scope>NUCLEOTIDE SEQUENCE [LARGE SCALE GENOMIC DNA]</scope>
    <source>
        <strain evidence="15 16">1610/1b</strain>
    </source>
</reference>
<sequence>MTTPTAVALKSVRPGPVFAAFCIAVAVGGYLLYDTGADRTGTAMFGAFLFVVGGWMISLSLHEFAHAFTAFRYGDRSVEVRGYLTLDPRKYTHAALSIVLPLLIVAMGGIGFPGGAVYLNTAAFTRAQRSKVSLAGPATNLALGVVLLLVLRAVEPTSDNANLMAATAALAFLQLTATLLNILPVPGFDGYGAIEPYLSHATRAAAAKIAPFGFLVVFVLLFVPALNRAFFSLIYAVFDAFGVNSVLVAYGLDLFAFWL</sequence>
<keyword evidence="7" id="KW-0479">Metal-binding</keyword>
<feature type="domain" description="Peptidase M50" evidence="14">
    <location>
        <begin position="56"/>
        <end position="151"/>
    </location>
</feature>
<dbReference type="EMBL" id="CP136137">
    <property type="protein sequence ID" value="WYY09412.1"/>
    <property type="molecule type" value="Genomic_DNA"/>
</dbReference>
<name>A0ABZ2U6Z9_9ACTN</name>
<feature type="transmembrane region" description="Helical" evidence="13">
    <location>
        <begin position="12"/>
        <end position="33"/>
    </location>
</feature>
<keyword evidence="11" id="KW-0482">Metalloprotease</keyword>
<evidence type="ECO:0000256" key="6">
    <source>
        <dbReference type="ARBA" id="ARBA00022692"/>
    </source>
</evidence>
<dbReference type="PANTHER" id="PTHR35864">
    <property type="entry name" value="ZINC METALLOPROTEASE MJ0611-RELATED"/>
    <property type="match status" value="1"/>
</dbReference>
<organism evidence="15 16">
    <name type="scientific">Gordonia hydrophobica</name>
    <dbReference type="NCBI Taxonomy" id="40516"/>
    <lineage>
        <taxon>Bacteria</taxon>
        <taxon>Bacillati</taxon>
        <taxon>Actinomycetota</taxon>
        <taxon>Actinomycetes</taxon>
        <taxon>Mycobacteriales</taxon>
        <taxon>Gordoniaceae</taxon>
        <taxon>Gordonia</taxon>
    </lineage>
</organism>
<evidence type="ECO:0000256" key="5">
    <source>
        <dbReference type="ARBA" id="ARBA00022670"/>
    </source>
</evidence>
<gene>
    <name evidence="15" type="ORF">RVF87_10250</name>
</gene>
<evidence type="ECO:0000256" key="4">
    <source>
        <dbReference type="ARBA" id="ARBA00022475"/>
    </source>
</evidence>
<evidence type="ECO:0000313" key="15">
    <source>
        <dbReference type="EMBL" id="WYY09412.1"/>
    </source>
</evidence>
<dbReference type="GO" id="GO:0006508">
    <property type="term" value="P:proteolysis"/>
    <property type="evidence" value="ECO:0007669"/>
    <property type="project" value="UniProtKB-KW"/>
</dbReference>
<feature type="transmembrane region" description="Helical" evidence="13">
    <location>
        <begin position="163"/>
        <end position="185"/>
    </location>
</feature>
<dbReference type="InterPro" id="IPR044537">
    <property type="entry name" value="Rip2-like"/>
</dbReference>
<comment type="subcellular location">
    <subcellularLocation>
        <location evidence="2">Cell membrane</location>
        <topology evidence="2">Multi-pass membrane protein</topology>
    </subcellularLocation>
</comment>
<evidence type="ECO:0000256" key="12">
    <source>
        <dbReference type="ARBA" id="ARBA00023136"/>
    </source>
</evidence>
<dbReference type="CDD" id="cd06158">
    <property type="entry name" value="S2P-M50_like_1"/>
    <property type="match status" value="1"/>
</dbReference>
<evidence type="ECO:0000256" key="9">
    <source>
        <dbReference type="ARBA" id="ARBA00022833"/>
    </source>
</evidence>
<evidence type="ECO:0000256" key="3">
    <source>
        <dbReference type="ARBA" id="ARBA00007931"/>
    </source>
</evidence>
<keyword evidence="6 13" id="KW-0812">Transmembrane</keyword>
<evidence type="ECO:0000259" key="14">
    <source>
        <dbReference type="Pfam" id="PF02163"/>
    </source>
</evidence>
<evidence type="ECO:0000256" key="2">
    <source>
        <dbReference type="ARBA" id="ARBA00004651"/>
    </source>
</evidence>